<dbReference type="Pfam" id="PF00465">
    <property type="entry name" value="Fe-ADH"/>
    <property type="match status" value="1"/>
</dbReference>
<comment type="similarity">
    <text evidence="1">Belongs to the iron-containing alcohol dehydrogenase family.</text>
</comment>
<dbReference type="PANTHER" id="PTHR11496:SF102">
    <property type="entry name" value="ALCOHOL DEHYDROGENASE 4"/>
    <property type="match status" value="1"/>
</dbReference>
<evidence type="ECO:0000259" key="4">
    <source>
        <dbReference type="Pfam" id="PF25137"/>
    </source>
</evidence>
<keyword evidence="2" id="KW-0560">Oxidoreductase</keyword>
<dbReference type="SUPFAM" id="SSF56796">
    <property type="entry name" value="Dehydroquinate synthase-like"/>
    <property type="match status" value="1"/>
</dbReference>
<feature type="domain" description="Alcohol dehydrogenase iron-type/glycerol dehydrogenase GldA" evidence="3">
    <location>
        <begin position="15"/>
        <end position="182"/>
    </location>
</feature>
<dbReference type="EMBL" id="FQUY01000011">
    <property type="protein sequence ID" value="SHF06855.1"/>
    <property type="molecule type" value="Genomic_DNA"/>
</dbReference>
<organism evidence="5 6">
    <name type="scientific">Desulforamulus putei DSM 12395</name>
    <dbReference type="NCBI Taxonomy" id="1121429"/>
    <lineage>
        <taxon>Bacteria</taxon>
        <taxon>Bacillati</taxon>
        <taxon>Bacillota</taxon>
        <taxon>Clostridia</taxon>
        <taxon>Eubacteriales</taxon>
        <taxon>Peptococcaceae</taxon>
        <taxon>Desulforamulus</taxon>
    </lineage>
</organism>
<dbReference type="CDD" id="cd17814">
    <property type="entry name" value="Fe-ADH-like"/>
    <property type="match status" value="1"/>
</dbReference>
<gene>
    <name evidence="5" type="ORF">SAMN02745133_01738</name>
</gene>
<dbReference type="PANTHER" id="PTHR11496">
    <property type="entry name" value="ALCOHOL DEHYDROGENASE"/>
    <property type="match status" value="1"/>
</dbReference>
<reference evidence="6" key="1">
    <citation type="submission" date="2016-11" db="EMBL/GenBank/DDBJ databases">
        <authorList>
            <person name="Varghese N."/>
            <person name="Submissions S."/>
        </authorList>
    </citation>
    <scope>NUCLEOTIDE SEQUENCE [LARGE SCALE GENOMIC DNA]</scope>
    <source>
        <strain evidence="6">DSM 12395</strain>
    </source>
</reference>
<protein>
    <submittedName>
        <fullName evidence="5">1,3-propanediol dehydrogenase</fullName>
    </submittedName>
</protein>
<evidence type="ECO:0000259" key="3">
    <source>
        <dbReference type="Pfam" id="PF00465"/>
    </source>
</evidence>
<sequence length="388" mass="40947">MPKNSLLNISKFVAPEVIFGLGALSQVGESAARLGIKKAFLVSDQGVMEAGWVEKALAFLKEVGIGSYVWYGLTTNPKDCEVAEGAGHYLASGCDGIVAVGGGSPIDVAKAIAILATNGGQIKDYEGVNKISSPLPPMVMVSSTGGSGADVSQFSMIVEKQRQVKMAIISKSLIPDIAIVDPSLLQTMSARLTAATGVDALSHAIEAYVSLAATPLTDVHALAAIRLISANLRESVACRTNLEAKSAMAMASLQAGLAFSNAILGATHAMTHQVDGLLDLHHGETNGILLPYVMEFNMISCGEKFVNIAEAMGVQTTGLGKWKAAERGIAAVRRLFRDIGIPERLSQVGMKEEHIQKLSLNALKDACLVTNPRDCSADEIEDLYRRAL</sequence>
<dbReference type="STRING" id="1121429.SAMN02745133_01738"/>
<dbReference type="Gene3D" id="1.20.1090.10">
    <property type="entry name" value="Dehydroquinate synthase-like - alpha domain"/>
    <property type="match status" value="1"/>
</dbReference>
<evidence type="ECO:0000313" key="5">
    <source>
        <dbReference type="EMBL" id="SHF06855.1"/>
    </source>
</evidence>
<dbReference type="GO" id="GO:0004022">
    <property type="term" value="F:alcohol dehydrogenase (NAD+) activity"/>
    <property type="evidence" value="ECO:0007669"/>
    <property type="project" value="UniProtKB-ARBA"/>
</dbReference>
<dbReference type="GO" id="GO:0046872">
    <property type="term" value="F:metal ion binding"/>
    <property type="evidence" value="ECO:0007669"/>
    <property type="project" value="InterPro"/>
</dbReference>
<evidence type="ECO:0000256" key="2">
    <source>
        <dbReference type="ARBA" id="ARBA00023002"/>
    </source>
</evidence>
<feature type="domain" description="Fe-containing alcohol dehydrogenase-like C-terminal" evidence="4">
    <location>
        <begin position="193"/>
        <end position="387"/>
    </location>
</feature>
<dbReference type="RefSeq" id="WP_073238745.1">
    <property type="nucleotide sequence ID" value="NZ_FQUY01000011.1"/>
</dbReference>
<evidence type="ECO:0000313" key="6">
    <source>
        <dbReference type="Proteomes" id="UP000184148"/>
    </source>
</evidence>
<proteinExistence type="inferred from homology"/>
<dbReference type="Proteomes" id="UP000184148">
    <property type="component" value="Unassembled WGS sequence"/>
</dbReference>
<keyword evidence="6" id="KW-1185">Reference proteome</keyword>
<accession>A0A1M4YM03</accession>
<dbReference type="FunFam" id="3.40.50.1970:FF:000003">
    <property type="entry name" value="Alcohol dehydrogenase, iron-containing"/>
    <property type="match status" value="1"/>
</dbReference>
<dbReference type="InterPro" id="IPR056798">
    <property type="entry name" value="ADH_Fe_C"/>
</dbReference>
<dbReference type="InterPro" id="IPR001670">
    <property type="entry name" value="ADH_Fe/GldA"/>
</dbReference>
<dbReference type="FunFam" id="1.20.1090.10:FF:000001">
    <property type="entry name" value="Aldehyde-alcohol dehydrogenase"/>
    <property type="match status" value="1"/>
</dbReference>
<dbReference type="Pfam" id="PF25137">
    <property type="entry name" value="ADH_Fe_C"/>
    <property type="match status" value="1"/>
</dbReference>
<dbReference type="Gene3D" id="3.40.50.1970">
    <property type="match status" value="1"/>
</dbReference>
<name>A0A1M4YM03_9FIRM</name>
<dbReference type="AlphaFoldDB" id="A0A1M4YM03"/>
<dbReference type="OrthoDB" id="5445534at2"/>
<dbReference type="InterPro" id="IPR039697">
    <property type="entry name" value="Alcohol_dehydrogenase_Fe"/>
</dbReference>
<evidence type="ECO:0000256" key="1">
    <source>
        <dbReference type="ARBA" id="ARBA00007358"/>
    </source>
</evidence>